<accession>A0ABX5Y2B1</accession>
<proteinExistence type="inferred from homology"/>
<dbReference type="InterPro" id="IPR015943">
    <property type="entry name" value="WD40/YVTN_repeat-like_dom_sf"/>
</dbReference>
<dbReference type="SUPFAM" id="SSF82171">
    <property type="entry name" value="DPP6 N-terminal domain-like"/>
    <property type="match status" value="2"/>
</dbReference>
<dbReference type="PROSITE" id="PS50268">
    <property type="entry name" value="CADHERIN_2"/>
    <property type="match status" value="1"/>
</dbReference>
<dbReference type="InterPro" id="IPR019405">
    <property type="entry name" value="Lactonase_7-beta_prop"/>
</dbReference>
<keyword evidence="9" id="KW-1185">Reference proteome</keyword>
<dbReference type="Gene3D" id="2.120.10.30">
    <property type="entry name" value="TolB, C-terminal domain"/>
    <property type="match status" value="1"/>
</dbReference>
<keyword evidence="5" id="KW-0732">Signal</keyword>
<dbReference type="InterPro" id="IPR011044">
    <property type="entry name" value="Quino_amine_DH_bsu"/>
</dbReference>
<dbReference type="SUPFAM" id="SSF101908">
    <property type="entry name" value="Putative isomerase YbhE"/>
    <property type="match status" value="1"/>
</dbReference>
<feature type="region of interest" description="Disordered" evidence="6">
    <location>
        <begin position="1"/>
        <end position="29"/>
    </location>
</feature>
<feature type="domain" description="Cadherin" evidence="7">
    <location>
        <begin position="6178"/>
        <end position="6271"/>
    </location>
</feature>
<dbReference type="InterPro" id="IPR011045">
    <property type="entry name" value="N2O_reductase_N"/>
</dbReference>
<keyword evidence="3" id="KW-0964">Secreted</keyword>
<evidence type="ECO:0000259" key="7">
    <source>
        <dbReference type="PROSITE" id="PS50268"/>
    </source>
</evidence>
<dbReference type="PANTHER" id="PTHR30344">
    <property type="entry name" value="6-PHOSPHOGLUCONOLACTONASE-RELATED"/>
    <property type="match status" value="1"/>
</dbReference>
<reference evidence="8 9" key="1">
    <citation type="submission" date="2019-02" db="EMBL/GenBank/DDBJ databases">
        <title>Deep-cultivation of Planctomycetes and their phenomic and genomic characterization uncovers novel biology.</title>
        <authorList>
            <person name="Wiegand S."/>
            <person name="Jogler M."/>
            <person name="Boedeker C."/>
            <person name="Pinto D."/>
            <person name="Vollmers J."/>
            <person name="Rivas-Marin E."/>
            <person name="Kohn T."/>
            <person name="Peeters S.H."/>
            <person name="Heuer A."/>
            <person name="Rast P."/>
            <person name="Oberbeckmann S."/>
            <person name="Bunk B."/>
            <person name="Jeske O."/>
            <person name="Meyerdierks A."/>
            <person name="Storesund J.E."/>
            <person name="Kallscheuer N."/>
            <person name="Luecker S."/>
            <person name="Lage O.M."/>
            <person name="Pohl T."/>
            <person name="Merkel B.J."/>
            <person name="Hornburger P."/>
            <person name="Mueller R.-W."/>
            <person name="Bruemmer F."/>
            <person name="Labrenz M."/>
            <person name="Spormann A.M."/>
            <person name="Op den Camp H."/>
            <person name="Overmann J."/>
            <person name="Amann R."/>
            <person name="Jetten M.S.M."/>
            <person name="Mascher T."/>
            <person name="Medema M.H."/>
            <person name="Devos D.P."/>
            <person name="Kaster A.-K."/>
            <person name="Ovreas L."/>
            <person name="Rohde M."/>
            <person name="Galperin M.Y."/>
            <person name="Jogler C."/>
        </authorList>
    </citation>
    <scope>NUCLEOTIDE SEQUENCE [LARGE SCALE GENOMIC DNA]</scope>
    <source>
        <strain evidence="8 9">TBK1r</strain>
    </source>
</reference>
<dbReference type="InterPro" id="IPR011042">
    <property type="entry name" value="6-blade_b-propeller_TolB-like"/>
</dbReference>
<dbReference type="InterPro" id="IPR002126">
    <property type="entry name" value="Cadherin-like_dom"/>
</dbReference>
<keyword evidence="4" id="KW-0119">Carbohydrate metabolism</keyword>
<evidence type="ECO:0000313" key="8">
    <source>
        <dbReference type="EMBL" id="QDV88413.1"/>
    </source>
</evidence>
<dbReference type="SUPFAM" id="SSF50998">
    <property type="entry name" value="Quinoprotein alcohol dehydrogenase-like"/>
    <property type="match status" value="1"/>
</dbReference>
<feature type="region of interest" description="Disordered" evidence="6">
    <location>
        <begin position="2999"/>
        <end position="3019"/>
    </location>
</feature>
<evidence type="ECO:0000256" key="5">
    <source>
        <dbReference type="ARBA" id="ARBA00022729"/>
    </source>
</evidence>
<comment type="similarity">
    <text evidence="2">Belongs to the cycloisomerase 2 family.</text>
</comment>
<evidence type="ECO:0000313" key="9">
    <source>
        <dbReference type="Proteomes" id="UP000318081"/>
    </source>
</evidence>
<dbReference type="Gene3D" id="2.60.40.10">
    <property type="entry name" value="Immunoglobulins"/>
    <property type="match status" value="14"/>
</dbReference>
<dbReference type="Pfam" id="PF07676">
    <property type="entry name" value="PD40"/>
    <property type="match status" value="1"/>
</dbReference>
<dbReference type="SUPFAM" id="SSF50974">
    <property type="entry name" value="Nitrous oxide reductase, N-terminal domain"/>
    <property type="match status" value="1"/>
</dbReference>
<evidence type="ECO:0000256" key="4">
    <source>
        <dbReference type="ARBA" id="ARBA00022526"/>
    </source>
</evidence>
<sequence length="6451" mass="678010">MKSARRNRPVSEPNRSDRGPQRQPRQSRRRMLYESLEARHLLTASIEGLVFADSNQDGLENNAEAGIAGVTVYADLNTNGARDAGEPFTQTTADDPGTPGVDELGRYVLDNLSEQTHHVTIELSANTRQTAPLSPATALTLTLFEDAPRPLQNFVSGPTDVQVSPDGRFVVVGWDQGQRVTTYARRAQDGQLTYQADFYGTTLYGIRRSVFSPEGRFLYVPAGYSDAINVLQMDSSGALSMVQSITINDDANLDRVYALALAPDGSQLFATSSTTQSMLVYNVDASAGTLSLAQTFTEGVDGVVGMNFPQQPRVSPDGTLVAVATQASGGPLTLLDRDPATGVVALSGTSLQLGSNRDVIFSDDGRFLYVADFNGRLWTLTRDEVTGDVQVQGSLDLGSKRLDKLVMRPDQSAIYATSSYTDSLLAFDRDPTSGAVTLNQTLDSSDVRGMEDAEGVAISPDGQHLYLASQASNRLQTFWTNPTGRSAIASLVTTVDGQSVTNIHFAVSDASPQVTGFSTTSVSPEPADQVDFTLVFDEAVSGVDVGDFQLFNSGLADSAITSVSGGPTDYTITVTTPGYAGNLQLQLIDDDTIVDANAIPLGGIGTGAVVRRTAALHVDSLPPQVAAIAAAPGVAPLARQLSFFVTFDEPVSGVDVTDFQSVDGAGAVGNVDAVVATNDASVYRVDVSVTGTAGSIALALVDDDTIVDVAANPLGDVGTAGSGAGDGSVQSPVVMIDDATISGRVWVDANADGLSDLNESGQFGITVYADRNANGSRDAGEPSVVTQDDDPATTEIDETGMYTLTGLAAVTTYELRVDATQYRQTAPVSHAQDDGLLSFTDSVFGGVNSSDTLFLTYGITLTRDGKQLYALSPNGNKVSLFNRASVSDPFVFDRSWSDTSPGFSELGAPRHLIFGPDEGSGYLIADNTIFVVGRDRATGELSVVDTVQGTVGEGNSFERISSAAVSPDGEFLYTAGIYSDTLSAYRIDVATRLLQPIQELRHEIDGVDGLDNPNKVQVSPDGSQLFVSAFFSSRLTVYNITPGSGRLVESQFFSGLSSSSDIAFSPDGQFAYSATTSSGSDKIRVFRLIAGQWVQQAGGAFGLNAPHDLEISADGRFVYVADKTLDAVVTLSRDTQTGELTSLQVVNDVAPHDALNGVEFVKLSPDGRELFAAAASDHSLTRFTRLGGDVTSEPHVITTARRDTMAADFGIRILYPSATSLRSAVVGPVSDPTVSFTATFDEPVTGVQPSDFVIESTGISGASVLSVTGGPMLYDVLVHTGSGDGTLRLRLIDDDSILNAAAYPLGGTGFDNGGLLSDPISIVNSGSISGRLVVDTDEDGFGDLGEPGLAGATVFVDINTNGQFDSGEPVAMTAVDDPVTTTVDESGAYRISGVGPGSHSVMVIPPAGFALTNPATRSAGSGVVTLVQSIKDGTSGANYLDEAAGVTTSPDGNYLYVASYNDDSVTVFARNAATGQLTVVQQVVENIGGVTGLLGAQSIAISEDGESLYVASSIGDSLVMFDRDPSDGTIAYLGRLRDGFSGADGLNNAVSVQISKDGRHVYVAAIDDSSVAVFTRDASTGLLTFAQKLTANTAGAFAVEISPDQRHVYVSGQVQSGVTVYDRDSTTGLLTLKQTVRQTDSGVNGLSGASGISMSPDGKNLYVAGYFNEGLAVLDRDLVTGELSFNEFVPDPSSTATTRPISVLVSRDGHHVVAMYEIYDAIVIYNRDSATGKLTTRQVVRDGFGGVDGLNGAWDAEFSNDDEYLYVVGAYDDAVVAFDRDAGPWVATNVAVEVVLGETSVLAPFAAVNLIPAVDSVQYSGTTPANQSPITIDVTFSEPVTGFDLSDISLGGNVVSANVVDLSGSGADYVVTITVGEDQGTLELTILDNDSIVDVQSVPLGGPGAGNGQFSMAPLEVDLLDPSVVSITAGQSSPTAENRIDFTIDFNEPVTGVLESQFSIVGTSADASITSFQASSTIPGRYYIEVYVGSSLNSEVGLRFNDDDAVVDAVGKPVGGPGIGNGDFDSALIVVDRDVSISGVIWDDVNRDSIRDVGEPGIANVTVYVDLDDNGQFDAGTEPSQVSASDDPATTTIDETGQYTFDGLAAGFRTVRLVSADPNVQQSHPSSGRVFPAGQSSLGQPLSNDDKSIVASDDGKFLYVADEGTDDILVYRIADDGTGIERIMTIDHGNDTNKGFREITLSPDQKHLYVTGYDGDNLGVFDRDAETGVISHRQTITGGGYLVEVSPDGRFVYTGSSAIKTFTRDAVTGELTYANQFFEGFVRDRRDLAIDPSSGFLYTAVDAVPSFGSIQPDLIEVFSISAVTGELTRLQVLSESLTGDDSLDGVHSLAISSDGQFLYAGAQDDDALTVYSRGASDGLLQRIQVVGGAPGLATAIKGPEAIALSSDGNLLYVVGTYNMRLAILDVDQATGRLTLLETFGQNSGAPWGEDMALTDANPFLYATSDRFISYYRKTEGLRVAEPHIVLGAAGGDYDGADFGLVDLEPNVVIIAPTTRPREGNATAQMTVTFSEPVTGVDVTDFILEADQITGSSVQSVSGSGAEYFVTIVTGTPDFPDADRTLTLRVVDDETIIDNNGNSLSGPTTLGTDSVRSIPLVLDQKPPQIDSVARLNDENTTGSLVRYRIAFDENVFDTVDAADFQLIATGLPDATIQDITRSGNQYTINVATGLGSGTIELQLAPGVDIQDLAGNPLSAGGFGDASVLQTRYIIERDPTGYITGKVFDDANGNGILDGAESVAVGQTVFVDANHNGVLDTGESSTLTEVDGTYTLGPLFSGLYDVTLVVPVDDVLTAPALGGRPIVRASLDSTGRQIDVAASNPSTDRTGTRVAFDSLADNLVAGDGPGRDVFVRNLQSGQIQLVSVAHNGLAADGDSSHAVVSDDGQFVVFYSTATNLVENDTNGFADIFLRDLVQGKTERISVAWNGDQGDGPVGMVSDIDSLGRYVAFSSHAQNLHSGDVNGFEDIFLFDRVENQLTLASLTSNRRQSDGPSHSPSVSTNGGRVAFLTSAPNLTGLPSVIGEQVVVRAPKNFGSTTYVSKAPDDSGGNGTSYRPSISNDAMIVAYVSDASNLVAGDSNGQGDAFIYDFISRENTVISRRPDGTAAGGATGITSIDENGELVAFVSNATGLVPWVDGSFEDVFNFHRSGQYVELVSADSSAIPGQGDSYAPSVSADGSRVVFASVASNLVTGDTNGLEDLFSVDTSLPLPPVGVHRVTTSVLSTLENIDLAFSNQPPSIVSIDPAVTSTRLAAIDFTVTLTEPVTGLDATDFAIDVTGTASATLASITGADDTYTVSLSLGTGQGTLVLRLIDDDSIIDAEGLPLGRTGSNGGAESMPVIVDNQAPTLVSITKLDPDPTGDTSLRFAVTFDEPVVGLQTTDFLINAVGVTGGQISNLTGTDASYVVSISHNGDVGTIGIDFVDDDSVLDALGNPVGGAGNAVLSGPTYSIETGAITGAVYFDHDRSGTIESTDAGLSGQTLYIDLNGDGDLDSGEPTAVTTADDPATTTIDETGRYRFEDLVQSSYLVRWLGGAGWVQSVPSLGSGVAVDLMVKDGPAQADFALSNQVPEVLSITTSQTEPDANDKMTYQIVFDQDVVGVDTSDFVVGSVEVAGMTISSVSGGPSSYDVTVDFAAASGQGDIALQLNDDDSIRDLLNAPLGGVGTGTNVARSLPLFVDFQPPTVLSIVAVNAPLLDLADLVFQVTFSEPVSGVDAADFAVALSGVSGTSILSVTPQSGNAIYEVVLDSGVGDGTIELELIDDDTIVDSAGHLLGGTGAGNGSFVDGDVVLVERFPRRSLSGHIFFDTDGDGVRDPGETGVPAAGVYLDLDNDGQRDANEPVGTAANDDPQTLGVDEAGFYRFGSLELGQYILRVRPDLRWIDDINNFTAVTLELSTTEAVADLGVIPNLAAINGLVYDDLNRDGVLDAGEPGLAGWTLYIDDNGNDQLDAGERTTVTSADDPLTAEDETGRYSFSPLEFQSHRVQLVGRPEFFSTSPTFLDRTIAGGASVEIANFGTTENLTRISGAVFGDTDGDGIRSAGESGLADWTVFLDENQNGQWDTGEPTMQTLADDPATTSIDEAGMFEFTTLNLGTHVVYASEPVGYLSTSPNPVSVSFTASTDAADVSFALATNDTTLSGIVFDDVDRDGIRDAGEAGVSGATVYLDLNDNGSRDVDEPSRFTAADGRYEFLHVVPGNHVVRADLPPLHEATSPAHEVAVALNQLITDLDFGARYLGYQITGTQFDDFNDNGVRDAGEPPLSGVTVFADFNNNGFPDPGEPQTTSGSGGEYVLAGTQPGTFTVRALSPEHYRPSDSYPSRDRLFGISNLHSQLPSPTQLVLSEFDPASGNVLGEFTVNQPVTTETSLTFDGQNLVLVNNDSHRLVQLAFDGTQVQEFSLPRALTGAPYAIFDVSSPVMIGGFLFVVAGSTTDNMELWRSDLYPDGLGANYASTGDWERIGLITLTNPPATPGVTLSLQRASTTSADGRNLIVGVSASAPFLNHWLQIDPFSQTAELVNDFNTQDTERGMARIGDEVFVAYPVPFTNTDGQIIVYSNSGGVNRSLNGFPAQQGLAAGLYRDNGVVVTLAERESVADVNHFHHAELASISGNVAKDLDVSGSIDAGEPALADVTVYVDLDGNRQFDSGEPSAVSDQNGDYTIVGLVPDRYTVRQVSPADHDGFAVAESITRLFTQATDAGVSTIYEIDTESGAVLNQFPSPGSVETHAGMTIYEGDLYLAKSNQLFRIDPDSGEVLETIPTTPGLKDAIEIRDGVAYMTQQGGVGIEQFDLQRRRVITQLDIHAINNITGLGYVISTQGAAVDRESFLLEMRSGTYNVDFRTGLIIPHTPTHGFPWTAYLAAAGGESFTYATYGTSLRTIATTSTEPYNVPGAVTYRNLYSAISGTVSDYGADVDLPAEHTVWVAQNDSVTDVDFGNQPAAGTISGVQFVDDNGNGIRDAGEAPLAGITVFLDENANGFADPGEPQTVSAADGTYLFAGVPLGRHLVRAESPDHFRPTTISSVTDRLFGVARVSNAGSPTGYFLQIRELNPLTGDRLSSIDTTIPVDLPYTAAFDGKRLIVVDNNLDLLFEVALDGRLLDQTPLPGNGSTSVFSQGPVVIDGTIYLLTNGGGMPMQLLRFDADTNEYYGAMPISRYIDPANELNGLPQLSLSLSESPDGQSILAFSNVDSRVFVIDPLTARMTSVIDLPRTDDGDWSAAAVGGELFVRSSGSQGNLDVYDSQYNLLRTLGNPATSGLGGGAFVDSGIVATVTSAAGAAGIDLGHRSTTSTISGTVLDDFNKNRAADGGETAAIGVRVYIDSNRNGRFDSGEPETLSAADGSYSFQGLTPGDYTVRVDQPVSLEVLTDRDAVSLYSLDVDQGVSTIRKYDPITGQLLREFPAPGTSTTLAGLALDDSGLFYSANSTLWKLDPDDGQTLNSIPLPTGEYGGLAAIDDRVYAIDASSNLLYKIDVDTMQVVETIDVNAVNPSVPLGVNFQDNLGETSDVTRLMTRLHSGGGTIILDPATGLYEPRIATNLGTTGLSGAEGEIYRAYGGQIRVESLLEGFIRNVATVQAPYGIGAASVASSEHVVRAAPGVDHSELNFFQQVDGPASIGGVLWDDSNADGAMDSGESRLAGRTVFLDDNRNGQLDSGEPFVVTASDDPATNGIDETGRYRFDDVTPGIHDVVQVLPIGWRPTYPFAETFDVQHVVANGYVAGENTGTNPFYDSSISDGGAFIAFSTYNTLLAEDTYTGADIYVLDTAAGQLELITVSSDEAASNGRSLHPVVSADGRYVVFWSYSTNFVANDNNDTLDIFVRDRQLGTTTLISAVDPSLSTGSSTANSYSYSPGFSDDGRYVTFWSNATDLVPGDTNGVFDLFLRDLQQGTTERINLAPDGSQASGGNTHNSHLSADGRFVAYWSWADNLVAGDTNGVSDAFVLDRDTGITERVSVTASGVQSDANVHNVSISDDGRYVVFHSNATTLDNVPGAVGTQVYLKDRTTGELRMIGRDRDGFGPNQSAVLPTISGDGRWVVFNSWASNLTDDDTDGGSDAFLYDVANDRVTLLSRSISGGAGNGRTDWVRISNDGSTVTFNSAANNLTSPTTAGGNLYSVSIDQLTDATVFQSVTVASGQTLDGINFGSVYDPIAPGDLTLSAAGIVENLDTTASDTLIAQLSTVDSDTPTGHSYALVSGIDDADNSKFNVVGNQLFLKQGQVVDYEAQAEYRIRLSVTDTTGLTLEKAVRLDVVDRLEMAPIDLAGGSQQRSLLSSLSIAFDTQVDVDPGAFAVRHRDLGGDVDFTITLDHSGGKTTATLTFAGIYTEAGGSLIDGNYQLTIDGDKVRSTVGGLNFDADGDGVDGGLYQLGEEAADGFFRLFGDSDGDRDVDGQDYGRFGLTFLKNEGQTGFNDALDSDGDGDVDGQDYGRFGQRFLRTLRFD</sequence>
<keyword evidence="4" id="KW-0313">Glucose metabolism</keyword>
<gene>
    <name evidence="8" type="primary">sdrD_8</name>
    <name evidence="8" type="ORF">TBK1r_74450</name>
</gene>
<dbReference type="Pfam" id="PF17210">
    <property type="entry name" value="SdrD_B"/>
    <property type="match status" value="4"/>
</dbReference>
<evidence type="ECO:0000256" key="2">
    <source>
        <dbReference type="ARBA" id="ARBA00005564"/>
    </source>
</evidence>
<name>A0ABX5Y2B1_9BACT</name>
<dbReference type="PROSITE" id="PS00018">
    <property type="entry name" value="EF_HAND_1"/>
    <property type="match status" value="1"/>
</dbReference>
<feature type="compositionally biased region" description="Polar residues" evidence="6">
    <location>
        <begin position="2134"/>
        <end position="2143"/>
    </location>
</feature>
<evidence type="ECO:0000256" key="3">
    <source>
        <dbReference type="ARBA" id="ARBA00022525"/>
    </source>
</evidence>
<dbReference type="SUPFAM" id="SSF75011">
    <property type="entry name" value="3-carboxy-cis,cis-mucoante lactonizing enzyme"/>
    <property type="match status" value="1"/>
</dbReference>
<dbReference type="InterPro" id="IPR001680">
    <property type="entry name" value="WD40_rpt"/>
</dbReference>
<dbReference type="InterPro" id="IPR013783">
    <property type="entry name" value="Ig-like_fold"/>
</dbReference>
<organism evidence="8 9">
    <name type="scientific">Stieleria magnilauensis</name>
    <dbReference type="NCBI Taxonomy" id="2527963"/>
    <lineage>
        <taxon>Bacteria</taxon>
        <taxon>Pseudomonadati</taxon>
        <taxon>Planctomycetota</taxon>
        <taxon>Planctomycetia</taxon>
        <taxon>Pirellulales</taxon>
        <taxon>Pirellulaceae</taxon>
        <taxon>Stieleria</taxon>
    </lineage>
</organism>
<dbReference type="Proteomes" id="UP000318081">
    <property type="component" value="Chromosome"/>
</dbReference>
<dbReference type="InterPro" id="IPR050282">
    <property type="entry name" value="Cycloisomerase_2"/>
</dbReference>
<dbReference type="Pfam" id="PF10282">
    <property type="entry name" value="Lactonase"/>
    <property type="match status" value="7"/>
</dbReference>
<dbReference type="RefSeq" id="WP_145220698.1">
    <property type="nucleotide sequence ID" value="NZ_CP036432.1"/>
</dbReference>
<feature type="region of interest" description="Disordered" evidence="6">
    <location>
        <begin position="2118"/>
        <end position="2144"/>
    </location>
</feature>
<dbReference type="InterPro" id="IPR011659">
    <property type="entry name" value="WD40"/>
</dbReference>
<protein>
    <submittedName>
        <fullName evidence="8">Serine-aspartate repeat-containing protein D</fullName>
    </submittedName>
</protein>
<dbReference type="InterPro" id="IPR018247">
    <property type="entry name" value="EF_Hand_1_Ca_BS"/>
</dbReference>
<dbReference type="SUPFAM" id="SSF69322">
    <property type="entry name" value="Tricorn protease domain 2"/>
    <property type="match status" value="2"/>
</dbReference>
<dbReference type="EMBL" id="CP036432">
    <property type="protein sequence ID" value="QDV88413.1"/>
    <property type="molecule type" value="Genomic_DNA"/>
</dbReference>
<evidence type="ECO:0000256" key="6">
    <source>
        <dbReference type="SAM" id="MobiDB-lite"/>
    </source>
</evidence>
<dbReference type="PANTHER" id="PTHR30344:SF1">
    <property type="entry name" value="6-PHOSPHOGLUCONOLACTONASE"/>
    <property type="match status" value="1"/>
</dbReference>
<dbReference type="InterPro" id="IPR033764">
    <property type="entry name" value="Sdr_B"/>
</dbReference>
<dbReference type="SMART" id="SM00320">
    <property type="entry name" value="WD40"/>
    <property type="match status" value="10"/>
</dbReference>
<comment type="subcellular location">
    <subcellularLocation>
        <location evidence="1">Secreted</location>
    </subcellularLocation>
</comment>
<dbReference type="InterPro" id="IPR011047">
    <property type="entry name" value="Quinoprotein_ADH-like_sf"/>
</dbReference>
<evidence type="ECO:0000256" key="1">
    <source>
        <dbReference type="ARBA" id="ARBA00004613"/>
    </source>
</evidence>
<dbReference type="Gene3D" id="2.130.10.10">
    <property type="entry name" value="YVTN repeat-like/Quinoprotein amine dehydrogenase"/>
    <property type="match status" value="9"/>
</dbReference>
<dbReference type="SUPFAM" id="SSF50969">
    <property type="entry name" value="YVTN repeat-like/Quinoprotein amine dehydrogenase"/>
    <property type="match status" value="1"/>
</dbReference>
<dbReference type="SUPFAM" id="SSF117074">
    <property type="entry name" value="Hypothetical protein PA1324"/>
    <property type="match status" value="14"/>
</dbReference>